<dbReference type="GO" id="GO:0009279">
    <property type="term" value="C:cell outer membrane"/>
    <property type="evidence" value="ECO:0007669"/>
    <property type="project" value="UniProtKB-SubCell"/>
</dbReference>
<evidence type="ECO:0000256" key="8">
    <source>
        <dbReference type="ARBA" id="ARBA00022927"/>
    </source>
</evidence>
<dbReference type="InterPro" id="IPR045584">
    <property type="entry name" value="Pilin-like"/>
</dbReference>
<dbReference type="Gene3D" id="1.20.5.170">
    <property type="match status" value="5"/>
</dbReference>
<dbReference type="EMBL" id="AIMB01000004">
    <property type="protein sequence ID" value="EJF90950.1"/>
    <property type="molecule type" value="Genomic_DNA"/>
</dbReference>
<keyword evidence="10" id="KW-0998">Cell outer membrane</keyword>
<dbReference type="Proteomes" id="UP000008952">
    <property type="component" value="Unassembled WGS sequence"/>
</dbReference>
<evidence type="ECO:0000256" key="7">
    <source>
        <dbReference type="ARBA" id="ARBA00022729"/>
    </source>
</evidence>
<dbReference type="GO" id="GO:0015031">
    <property type="term" value="P:protein transport"/>
    <property type="evidence" value="ECO:0007669"/>
    <property type="project" value="UniProtKB-KW"/>
</dbReference>
<evidence type="ECO:0000256" key="9">
    <source>
        <dbReference type="ARBA" id="ARBA00023136"/>
    </source>
</evidence>
<keyword evidence="4" id="KW-0813">Transport</keyword>
<evidence type="ECO:0000256" key="4">
    <source>
        <dbReference type="ARBA" id="ARBA00022448"/>
    </source>
</evidence>
<evidence type="ECO:0000256" key="2">
    <source>
        <dbReference type="ARBA" id="ARBA00004442"/>
    </source>
</evidence>
<feature type="domain" description="Trimeric autotransporter adhesin YadA-like C-terminal membrane anchor" evidence="11">
    <location>
        <begin position="701"/>
        <end position="731"/>
    </location>
</feature>
<dbReference type="GO" id="GO:0009986">
    <property type="term" value="C:cell surface"/>
    <property type="evidence" value="ECO:0007669"/>
    <property type="project" value="UniProtKB-SubCell"/>
</dbReference>
<proteinExistence type="inferred from homology"/>
<accession>J1K1M9</accession>
<evidence type="ECO:0008006" key="15">
    <source>
        <dbReference type="Google" id="ProtNLM"/>
    </source>
</evidence>
<dbReference type="HOGENOM" id="CLU_001200_2_1_5"/>
<dbReference type="Gene3D" id="3.30.1300.30">
    <property type="entry name" value="GSPII I/J protein-like"/>
    <property type="match status" value="1"/>
</dbReference>
<dbReference type="Pfam" id="PF03895">
    <property type="entry name" value="YadA_anchor"/>
    <property type="match status" value="1"/>
</dbReference>
<evidence type="ECO:0000256" key="1">
    <source>
        <dbReference type="ARBA" id="ARBA00004241"/>
    </source>
</evidence>
<dbReference type="InterPro" id="IPR005594">
    <property type="entry name" value="YadA_C"/>
</dbReference>
<sequence length="732" mass="75023">TAPSFTVQGQSYNNVAAAFGGVNNTLTSQGDTINNIQGDVANIGDQITNIVTTGTAGVVQRVAPTGEDAPATNQLVLTAIDGTAGEPGAAQKLSNLAAATLSSNSTDAVTGAQLFATNTNVTNIDDRVTSVEGNVNTIGDTINNIQGDVTNIGDQITNIVTNGTAGVVQRVAPTGENAPATNQLVLTAIDGTAAQPGVAQRLSNLADGALNAQSTEAVTGAQLFATNTNVTNIDDRVTSVEGNVNNIITNGTAGVVQRVAPEQANGPATDRLVLTAVGGSAGAPGKTQRLSNLSAAELSAESTDAVTGAQLFEANNNVTTINRNVNSYLGGGADIIAGKAPTYTLTSMGSESLTRSTTQDYHDVGSALNALDGNVNYVNNRVDDINTSIGGLQNDALTWNNEAGAYSAIHGGSNSKITNVANGIIDAQSTDAVNGAQIFAMNNQIASFLGGGAGFANGAWRGPTYEVSSISADGSVSSGRYNNVGDALGGLNQSLGNVNDRVGKVEDVVNGGNIDSGDSLKWNNDLNAYDASHGTGSPQNITNVANGKVEAGSTDAVNGGQLWDTNQRIDNIETGIQGVVDNAVMYDKDENGKRTNTMTLQGGDRDKGVTINNVADGRIEEGSKEAINGGQLYSYAKTQMNTVLDESKTYADQRMDEAVASSNRYTDMRFNQLANGVEEAKKEARQAAAIGLAASNLRYFDEPGSIGVAFGSGYWKGESAVAMGAGYTSESG</sequence>
<feature type="domain" description="Trimeric autotransporter adhesin YadA-like stalk" evidence="12">
    <location>
        <begin position="416"/>
        <end position="450"/>
    </location>
</feature>
<dbReference type="Gene3D" id="4.10.80.270">
    <property type="match status" value="1"/>
</dbReference>
<evidence type="ECO:0000313" key="14">
    <source>
        <dbReference type="Proteomes" id="UP000008952"/>
    </source>
</evidence>
<comment type="caution">
    <text evidence="13">The sequence shown here is derived from an EMBL/GenBank/DDBJ whole genome shotgun (WGS) entry which is preliminary data.</text>
</comment>
<keyword evidence="9" id="KW-0472">Membrane</keyword>
<keyword evidence="7" id="KW-0732">Signal</keyword>
<name>J1K1M9_9HYPH</name>
<dbReference type="SUPFAM" id="SSF54523">
    <property type="entry name" value="Pili subunits"/>
    <property type="match status" value="1"/>
</dbReference>
<keyword evidence="8" id="KW-0653">Protein transport</keyword>
<dbReference type="Pfam" id="PF05662">
    <property type="entry name" value="YadA_stalk"/>
    <property type="match status" value="6"/>
</dbReference>
<evidence type="ECO:0000256" key="10">
    <source>
        <dbReference type="ARBA" id="ARBA00023237"/>
    </source>
</evidence>
<protein>
    <recommendedName>
        <fullName evidence="15">Trimeric autotransporter adhesin YadA-like C-terminal membrane anchor domain-containing protein</fullName>
    </recommendedName>
</protein>
<feature type="domain" description="Trimeric autotransporter adhesin YadA-like stalk" evidence="12">
    <location>
        <begin position="541"/>
        <end position="583"/>
    </location>
</feature>
<evidence type="ECO:0000256" key="6">
    <source>
        <dbReference type="ARBA" id="ARBA00022692"/>
    </source>
</evidence>
<evidence type="ECO:0000256" key="3">
    <source>
        <dbReference type="ARBA" id="ARBA00005848"/>
    </source>
</evidence>
<feature type="domain" description="Trimeric autotransporter adhesin YadA-like stalk" evidence="12">
    <location>
        <begin position="611"/>
        <end position="638"/>
    </location>
</feature>
<dbReference type="RefSeq" id="WP_008038327.1">
    <property type="nucleotide sequence ID" value="NZ_JH725147.1"/>
</dbReference>
<keyword evidence="14" id="KW-1185">Reference proteome</keyword>
<feature type="domain" description="Trimeric autotransporter adhesin YadA-like stalk" evidence="12">
    <location>
        <begin position="201"/>
        <end position="245"/>
    </location>
</feature>
<keyword evidence="6" id="KW-0812">Transmembrane</keyword>
<feature type="non-terminal residue" evidence="13">
    <location>
        <position position="1"/>
    </location>
</feature>
<feature type="non-terminal residue" evidence="13">
    <location>
        <position position="732"/>
    </location>
</feature>
<comment type="similarity">
    <text evidence="3">Belongs to the autotransporter-2 (AT-2) (TC 1.B.40) family.</text>
</comment>
<dbReference type="Gene3D" id="6.10.250.2030">
    <property type="match status" value="2"/>
</dbReference>
<evidence type="ECO:0000259" key="11">
    <source>
        <dbReference type="Pfam" id="PF03895"/>
    </source>
</evidence>
<comment type="subcellular location">
    <subcellularLocation>
        <location evidence="2">Cell outer membrane</location>
    </subcellularLocation>
    <subcellularLocation>
        <location evidence="1">Cell surface</location>
    </subcellularLocation>
</comment>
<dbReference type="STRING" id="1094558.ME5_00620"/>
<evidence type="ECO:0000259" key="12">
    <source>
        <dbReference type="Pfam" id="PF05662"/>
    </source>
</evidence>
<feature type="domain" description="Trimeric autotransporter adhesin YadA-like stalk" evidence="12">
    <location>
        <begin position="291"/>
        <end position="330"/>
    </location>
</feature>
<feature type="domain" description="Trimeric autotransporter adhesin YadA-like stalk" evidence="12">
    <location>
        <begin position="92"/>
        <end position="136"/>
    </location>
</feature>
<dbReference type="AlphaFoldDB" id="J1K1M9"/>
<organism evidence="13 14">
    <name type="scientific">Bartonella tamiae Th239</name>
    <dbReference type="NCBI Taxonomy" id="1094558"/>
    <lineage>
        <taxon>Bacteria</taxon>
        <taxon>Pseudomonadati</taxon>
        <taxon>Pseudomonadota</taxon>
        <taxon>Alphaproteobacteria</taxon>
        <taxon>Hyphomicrobiales</taxon>
        <taxon>Bartonellaceae</taxon>
        <taxon>Bartonella</taxon>
    </lineage>
</organism>
<reference evidence="13 14" key="1">
    <citation type="submission" date="2012-03" db="EMBL/GenBank/DDBJ databases">
        <title>The Genome Sequence of Bartonella tamiae Th239.</title>
        <authorList>
            <consortium name="The Broad Institute Genome Sequencing Platform"/>
            <consortium name="The Broad Institute Genome Sequencing Center for Infectious Disease"/>
            <person name="Feldgarden M."/>
            <person name="Kirby J."/>
            <person name="Kosoy M."/>
            <person name="Birtles R."/>
            <person name="Probert W.S."/>
            <person name="Chiaraviglio L."/>
            <person name="Young S.K."/>
            <person name="Zeng Q."/>
            <person name="Gargeya S."/>
            <person name="Fitzgerald M."/>
            <person name="Haas B."/>
            <person name="Abouelleil A."/>
            <person name="Alvarado L."/>
            <person name="Arachchi H.M."/>
            <person name="Berlin A."/>
            <person name="Chapman S.B."/>
            <person name="Gearin G."/>
            <person name="Goldberg J."/>
            <person name="Griggs A."/>
            <person name="Gujja S."/>
            <person name="Hansen M."/>
            <person name="Heiman D."/>
            <person name="Howarth C."/>
            <person name="Larimer J."/>
            <person name="Lui A."/>
            <person name="MacDonald P.J.P."/>
            <person name="McCowen C."/>
            <person name="Montmayeur A."/>
            <person name="Murphy C."/>
            <person name="Neiman D."/>
            <person name="Pearson M."/>
            <person name="Priest M."/>
            <person name="Roberts A."/>
            <person name="Saif S."/>
            <person name="Shea T."/>
            <person name="Sisk P."/>
            <person name="Stolte C."/>
            <person name="Sykes S."/>
            <person name="Wortman J."/>
            <person name="Nusbaum C."/>
            <person name="Birren B."/>
        </authorList>
    </citation>
    <scope>NUCLEOTIDE SEQUENCE [LARGE SCALE GENOMIC DNA]</scope>
    <source>
        <strain evidence="13 14">Th239</strain>
    </source>
</reference>
<evidence type="ECO:0000313" key="13">
    <source>
        <dbReference type="EMBL" id="EJF90950.1"/>
    </source>
</evidence>
<keyword evidence="5" id="KW-1134">Transmembrane beta strand</keyword>
<dbReference type="eggNOG" id="COG5295">
    <property type="taxonomic scope" value="Bacteria"/>
</dbReference>
<dbReference type="InterPro" id="IPR008635">
    <property type="entry name" value="Coiled_stalk_dom"/>
</dbReference>
<evidence type="ECO:0000256" key="5">
    <source>
        <dbReference type="ARBA" id="ARBA00022452"/>
    </source>
</evidence>
<gene>
    <name evidence="13" type="ORF">ME5_00620</name>
</gene>